<reference evidence="4" key="1">
    <citation type="journal article" date="2019" name="Int. J. Syst. Evol. Microbiol.">
        <title>The Global Catalogue of Microorganisms (GCM) 10K type strain sequencing project: providing services to taxonomists for standard genome sequencing and annotation.</title>
        <authorList>
            <consortium name="The Broad Institute Genomics Platform"/>
            <consortium name="The Broad Institute Genome Sequencing Center for Infectious Disease"/>
            <person name="Wu L."/>
            <person name="Ma J."/>
        </authorList>
    </citation>
    <scope>NUCLEOTIDE SEQUENCE [LARGE SCALE GENOMIC DNA]</scope>
    <source>
        <strain evidence="4">KCTC 23984</strain>
    </source>
</reference>
<dbReference type="RefSeq" id="WP_377490333.1">
    <property type="nucleotide sequence ID" value="NZ_JBHUOX010000026.1"/>
</dbReference>
<dbReference type="SUPFAM" id="SSF49329">
    <property type="entry name" value="Cu,Zn superoxide dismutase-like"/>
    <property type="match status" value="2"/>
</dbReference>
<keyword evidence="4" id="KW-1185">Reference proteome</keyword>
<dbReference type="Gene3D" id="2.60.40.200">
    <property type="entry name" value="Superoxide dismutase, copper/zinc binding domain"/>
    <property type="match status" value="2"/>
</dbReference>
<evidence type="ECO:0000313" key="4">
    <source>
        <dbReference type="Proteomes" id="UP001597641"/>
    </source>
</evidence>
<name>A0ABW6C1E5_9BACT</name>
<dbReference type="PROSITE" id="PS51257">
    <property type="entry name" value="PROKAR_LIPOPROTEIN"/>
    <property type="match status" value="1"/>
</dbReference>
<protein>
    <submittedName>
        <fullName evidence="3">CHRD domain-containing protein</fullName>
    </submittedName>
</protein>
<evidence type="ECO:0000256" key="2">
    <source>
        <dbReference type="SAM" id="SignalP"/>
    </source>
</evidence>
<gene>
    <name evidence="3" type="ORF">ACFS7Z_23135</name>
</gene>
<sequence length="280" mass="29634">MLNYFTKFRITALLLVLSTFAFTSCKEDDDLPLPVKDVKVYELYSVADPNIEGTATFVKLNDGATSITIQLSGTPAGGMHPAHIHGNTAVEGGGIEISLQPVNGASGRSVTIVRETDAGMPVSYEDLLEYDGYINVHLSEDDLGTIVAQGDIGQNELTGESKQYALEERAVEGISGTVLFEERRNGEALATIFLTGTPDGGEHPAHIHQNSAEEGGGIVYTFNPVNGTTGMSKSNVATLDDGTPFGYDDVLTYDGYVNVHLSATDLATIVAQGNIGSNAD</sequence>
<keyword evidence="2" id="KW-0732">Signal</keyword>
<dbReference type="EMBL" id="JBHUOX010000026">
    <property type="protein sequence ID" value="MFD3003276.1"/>
    <property type="molecule type" value="Genomic_DNA"/>
</dbReference>
<evidence type="ECO:0000256" key="1">
    <source>
        <dbReference type="ARBA" id="ARBA00010457"/>
    </source>
</evidence>
<feature type="signal peptide" evidence="2">
    <location>
        <begin position="1"/>
        <end position="23"/>
    </location>
</feature>
<proteinExistence type="inferred from homology"/>
<accession>A0ABW6C1E5</accession>
<comment type="similarity">
    <text evidence="1">Belongs to the Cu-Zn superoxide dismutase family.</text>
</comment>
<dbReference type="Proteomes" id="UP001597641">
    <property type="component" value="Unassembled WGS sequence"/>
</dbReference>
<comment type="caution">
    <text evidence="3">The sequence shown here is derived from an EMBL/GenBank/DDBJ whole genome shotgun (WGS) entry which is preliminary data.</text>
</comment>
<feature type="chain" id="PRO_5046519872" evidence="2">
    <location>
        <begin position="24"/>
        <end position="280"/>
    </location>
</feature>
<organism evidence="3 4">
    <name type="scientific">Pontibacter toksunensis</name>
    <dbReference type="NCBI Taxonomy" id="1332631"/>
    <lineage>
        <taxon>Bacteria</taxon>
        <taxon>Pseudomonadati</taxon>
        <taxon>Bacteroidota</taxon>
        <taxon>Cytophagia</taxon>
        <taxon>Cytophagales</taxon>
        <taxon>Hymenobacteraceae</taxon>
        <taxon>Pontibacter</taxon>
    </lineage>
</organism>
<dbReference type="InterPro" id="IPR036423">
    <property type="entry name" value="SOD-like_Cu/Zn_dom_sf"/>
</dbReference>
<evidence type="ECO:0000313" key="3">
    <source>
        <dbReference type="EMBL" id="MFD3003276.1"/>
    </source>
</evidence>